<evidence type="ECO:0000313" key="8">
    <source>
        <dbReference type="Proteomes" id="UP000230646"/>
    </source>
</evidence>
<dbReference type="Gene3D" id="1.10.1220.10">
    <property type="entry name" value="Met repressor-like"/>
    <property type="match status" value="1"/>
</dbReference>
<feature type="domain" description="Ribbon-helix-helix protein CopG" evidence="1">
    <location>
        <begin position="5"/>
        <end position="38"/>
    </location>
</feature>
<reference evidence="2 6" key="1">
    <citation type="journal article" date="2016" name="Environ. Microbiol.">
        <title>Genomic resolution of a cold subsurface aquifer community provides metabolic insights for novel microbes adapted to high CO concentrations.</title>
        <authorList>
            <person name="Probst A.J."/>
            <person name="Castelle C.J."/>
            <person name="Singh A."/>
            <person name="Brown C.T."/>
            <person name="Anantharaman K."/>
            <person name="Sharon I."/>
            <person name="Hug L.A."/>
            <person name="Burstein D."/>
            <person name="Emerson J.B."/>
            <person name="Thomas B.C."/>
            <person name="Banfield J.F."/>
        </authorList>
    </citation>
    <scope>NUCLEOTIDE SEQUENCE [LARGE SCALE GENOMIC DNA]</scope>
    <source>
        <strain evidence="2">CG2_30_33_13</strain>
    </source>
</reference>
<comment type="caution">
    <text evidence="2">The sequence shown here is derived from an EMBL/GenBank/DDBJ whole genome shotgun (WGS) entry which is preliminary data.</text>
</comment>
<evidence type="ECO:0000313" key="6">
    <source>
        <dbReference type="Proteomes" id="UP000182763"/>
    </source>
</evidence>
<protein>
    <recommendedName>
        <fullName evidence="1">Ribbon-helix-helix protein CopG domain-containing protein</fullName>
    </recommendedName>
</protein>
<sequence>MTKLRLTVTIPQEEYERIEQEKKKKGISRSALVHKMIKYFFLKEDTQAKIKKYLDGYKRIPEKTNYITQLEQVQFETLNKEF</sequence>
<accession>A0A1J5GBM3</accession>
<dbReference type="EMBL" id="PFIP01000159">
    <property type="protein sequence ID" value="PIX33407.1"/>
    <property type="molecule type" value="Genomic_DNA"/>
</dbReference>
<dbReference type="Proteomes" id="UP000231493">
    <property type="component" value="Unassembled WGS sequence"/>
</dbReference>
<dbReference type="Proteomes" id="UP000182763">
    <property type="component" value="Unassembled WGS sequence"/>
</dbReference>
<dbReference type="Proteomes" id="UP000228560">
    <property type="component" value="Unassembled WGS sequence"/>
</dbReference>
<name>A0A1J5GBM3_9BACT</name>
<accession>A0A2M8C9D7</accession>
<evidence type="ECO:0000313" key="2">
    <source>
        <dbReference type="EMBL" id="OIP70109.1"/>
    </source>
</evidence>
<evidence type="ECO:0000313" key="4">
    <source>
        <dbReference type="EMBL" id="PIY33470.1"/>
    </source>
</evidence>
<dbReference type="SUPFAM" id="SSF47598">
    <property type="entry name" value="Ribbon-helix-helix"/>
    <property type="match status" value="1"/>
</dbReference>
<dbReference type="InterPro" id="IPR010985">
    <property type="entry name" value="Ribbon_hlx_hlx"/>
</dbReference>
<accession>A0A2M7K5J2</accession>
<evidence type="ECO:0000259" key="1">
    <source>
        <dbReference type="Pfam" id="PF01402"/>
    </source>
</evidence>
<accession>A0A2M7PS69</accession>
<evidence type="ECO:0000313" key="3">
    <source>
        <dbReference type="EMBL" id="PIX33407.1"/>
    </source>
</evidence>
<dbReference type="CDD" id="cd21631">
    <property type="entry name" value="RHH_CopG_NikR-like"/>
    <property type="match status" value="1"/>
</dbReference>
<dbReference type="EMBL" id="PFKO01000075">
    <property type="protein sequence ID" value="PIY33470.1"/>
    <property type="molecule type" value="Genomic_DNA"/>
</dbReference>
<dbReference type="EMBL" id="MNYY01000090">
    <property type="protein sequence ID" value="OIP70109.1"/>
    <property type="molecule type" value="Genomic_DNA"/>
</dbReference>
<gene>
    <name evidence="2" type="ORF">AUK42_04490</name>
    <name evidence="5" type="ORF">CO097_07580</name>
    <name evidence="4" type="ORF">COZ07_02055</name>
    <name evidence="3" type="ORF">COZ58_07745</name>
</gene>
<reference evidence="7 8" key="3">
    <citation type="submission" date="2017-09" db="EMBL/GenBank/DDBJ databases">
        <title>Depth-based differentiation of microbial function through sediment-hosted aquifers and enrichment of novel symbionts in the deep terrestrial subsurface.</title>
        <authorList>
            <person name="Probst A.J."/>
            <person name="Ladd B."/>
            <person name="Jarett J.K."/>
            <person name="Geller-Mcgrath D.E."/>
            <person name="Sieber C.M."/>
            <person name="Emerson J.B."/>
            <person name="Anantharaman K."/>
            <person name="Thomas B.C."/>
            <person name="Malmstrom R."/>
            <person name="Stieglmeier M."/>
            <person name="Klingl A."/>
            <person name="Woyke T."/>
            <person name="Ryan C.M."/>
            <person name="Banfield J.F."/>
        </authorList>
    </citation>
    <scope>NUCLEOTIDE SEQUENCE [LARGE SCALE GENOMIC DNA]</scope>
    <source>
        <strain evidence="4">CG_4_10_14_3_um_filter_34_13</strain>
        <strain evidence="5">CG_4_9_14_3_um_filter_33_16</strain>
    </source>
</reference>
<dbReference type="Pfam" id="PF01402">
    <property type="entry name" value="RHH_1"/>
    <property type="match status" value="1"/>
</dbReference>
<reference evidence="3" key="2">
    <citation type="submission" date="2017-09" db="EMBL/GenBank/DDBJ databases">
        <title>Depth-based differentiation of microbial function through sediment-hosted aquifers and enrichment of novel symbionts in the deep terrestrial subsurface.</title>
        <authorList>
            <person name="Probst A.J."/>
            <person name="Ladd B."/>
            <person name="Jarett J.K."/>
            <person name="Geller-Mcgrath D.E."/>
            <person name="Sieber C.M.K."/>
            <person name="Emerson J.B."/>
            <person name="Anantharaman K."/>
            <person name="Thomas B.C."/>
            <person name="Malmstrom R."/>
            <person name="Stieglmeier M."/>
            <person name="Klingl A."/>
            <person name="Woyke T."/>
            <person name="Ryan C.M."/>
            <person name="Banfield J.F."/>
        </authorList>
    </citation>
    <scope>NUCLEOTIDE SEQUENCE</scope>
    <source>
        <strain evidence="3">CG_4_8_14_3_um_filter_34_18</strain>
    </source>
</reference>
<dbReference type="EMBL" id="PFTV01000191">
    <property type="protein sequence ID" value="PJB55638.1"/>
    <property type="molecule type" value="Genomic_DNA"/>
</dbReference>
<proteinExistence type="predicted"/>
<dbReference type="RefSeq" id="WP_406606944.1">
    <property type="nucleotide sequence ID" value="NZ_PFKO01000075.1"/>
</dbReference>
<organism evidence="2 6">
    <name type="scientific">Candidatus Infernicultor aquiphilus</name>
    <dbReference type="NCBI Taxonomy" id="1805029"/>
    <lineage>
        <taxon>Bacteria</taxon>
        <taxon>Pseudomonadati</taxon>
        <taxon>Atribacterota</taxon>
        <taxon>Candidatus Phoenicimicrobiia</taxon>
        <taxon>Candidatus Pheonicimicrobiales</taxon>
        <taxon>Candidatus Phoenicimicrobiaceae</taxon>
        <taxon>Candidatus Infernicultor</taxon>
    </lineage>
</organism>
<evidence type="ECO:0000313" key="7">
    <source>
        <dbReference type="Proteomes" id="UP000228560"/>
    </source>
</evidence>
<dbReference type="GO" id="GO:0006355">
    <property type="term" value="P:regulation of DNA-templated transcription"/>
    <property type="evidence" value="ECO:0007669"/>
    <property type="project" value="InterPro"/>
</dbReference>
<evidence type="ECO:0000313" key="5">
    <source>
        <dbReference type="EMBL" id="PJB55638.1"/>
    </source>
</evidence>
<dbReference type="AlphaFoldDB" id="A0A1J5GBM3"/>
<dbReference type="InterPro" id="IPR002145">
    <property type="entry name" value="CopG"/>
</dbReference>
<dbReference type="Proteomes" id="UP000230646">
    <property type="component" value="Unassembled WGS sequence"/>
</dbReference>
<dbReference type="InterPro" id="IPR013321">
    <property type="entry name" value="Arc_rbn_hlx_hlx"/>
</dbReference>